<dbReference type="InterPro" id="IPR046879">
    <property type="entry name" value="KANL3/Tex30_Abhydrolase"/>
</dbReference>
<name>A0ABW8RDX6_9BACI</name>
<dbReference type="Pfam" id="PF20408">
    <property type="entry name" value="Abhydrolase_11"/>
    <property type="match status" value="1"/>
</dbReference>
<evidence type="ECO:0000313" key="3">
    <source>
        <dbReference type="Proteomes" id="UP001623041"/>
    </source>
</evidence>
<reference evidence="2 3" key="1">
    <citation type="submission" date="2024-11" db="EMBL/GenBank/DDBJ databases">
        <authorList>
            <person name="Lucas J.A."/>
        </authorList>
    </citation>
    <scope>NUCLEOTIDE SEQUENCE [LARGE SCALE GENOMIC DNA]</scope>
    <source>
        <strain evidence="2 3">Z 5.4</strain>
    </source>
</reference>
<dbReference type="GO" id="GO:0016787">
    <property type="term" value="F:hydrolase activity"/>
    <property type="evidence" value="ECO:0007669"/>
    <property type="project" value="UniProtKB-KW"/>
</dbReference>
<dbReference type="Proteomes" id="UP001623041">
    <property type="component" value="Unassembled WGS sequence"/>
</dbReference>
<dbReference type="EMBL" id="JBJHQH010000003">
    <property type="protein sequence ID" value="MFK9090877.1"/>
    <property type="molecule type" value="Genomic_DNA"/>
</dbReference>
<dbReference type="InterPro" id="IPR029058">
    <property type="entry name" value="AB_hydrolase_fold"/>
</dbReference>
<keyword evidence="2" id="KW-0378">Hydrolase</keyword>
<dbReference type="PIRSF" id="PIRSF033634">
    <property type="entry name" value="UCP033634"/>
    <property type="match status" value="1"/>
</dbReference>
<dbReference type="RefSeq" id="WP_406579566.1">
    <property type="nucleotide sequence ID" value="NZ_JBJHQH010000003.1"/>
</dbReference>
<sequence>MYQILENQVVRNENSTIPYTWIRSEQPSQAICIMLPGLGYSTQRPLFHYATGMCLNHNIDVLHVNYQFAKNEQFKKLSESEQDQWMYEDVKTVVEEVLKDTVYKQCYLFSKSIGTIPMAMEWTRKNFIDNAIGIWLTPLIKDDNVYKALLTTDRPSLCVIGDQDHHFIEERISSLKNNHLVSTVVIPDADHGLEIKGDISESIEAIKEVFMRIQEFIIKFSNG</sequence>
<proteinExistence type="predicted"/>
<gene>
    <name evidence="2" type="ORF">ACJEBI_05200</name>
</gene>
<dbReference type="Gene3D" id="3.40.50.1820">
    <property type="entry name" value="alpha/beta hydrolase"/>
    <property type="match status" value="1"/>
</dbReference>
<dbReference type="InterPro" id="IPR017018">
    <property type="entry name" value="UCP033634"/>
</dbReference>
<protein>
    <submittedName>
        <fullName evidence="2">Alpha/beta family hydrolase</fullName>
    </submittedName>
</protein>
<organism evidence="2 3">
    <name type="scientific">Bacillus salipaludis</name>
    <dbReference type="NCBI Taxonomy" id="2547811"/>
    <lineage>
        <taxon>Bacteria</taxon>
        <taxon>Bacillati</taxon>
        <taxon>Bacillota</taxon>
        <taxon>Bacilli</taxon>
        <taxon>Bacillales</taxon>
        <taxon>Bacillaceae</taxon>
        <taxon>Bacillus</taxon>
    </lineage>
</organism>
<dbReference type="SUPFAM" id="SSF53474">
    <property type="entry name" value="alpha/beta-Hydrolases"/>
    <property type="match status" value="1"/>
</dbReference>
<evidence type="ECO:0000313" key="2">
    <source>
        <dbReference type="EMBL" id="MFK9090877.1"/>
    </source>
</evidence>
<evidence type="ECO:0000259" key="1">
    <source>
        <dbReference type="Pfam" id="PF20408"/>
    </source>
</evidence>
<keyword evidence="3" id="KW-1185">Reference proteome</keyword>
<comment type="caution">
    <text evidence="2">The sequence shown here is derived from an EMBL/GenBank/DDBJ whole genome shotgun (WGS) entry which is preliminary data.</text>
</comment>
<feature type="domain" description="KANL3/Tex30 alpha/beta hydrolase-like" evidence="1">
    <location>
        <begin position="33"/>
        <end position="217"/>
    </location>
</feature>
<accession>A0ABW8RDX6</accession>